<dbReference type="SUPFAM" id="SSF55816">
    <property type="entry name" value="5'-nucleotidase (syn. UDP-sugar hydrolase), C-terminal domain"/>
    <property type="match status" value="1"/>
</dbReference>
<dbReference type="PANTHER" id="PTHR11575:SF24">
    <property type="entry name" value="5'-NUCLEOTIDASE"/>
    <property type="match status" value="1"/>
</dbReference>
<dbReference type="EMBL" id="CAFBNQ010000074">
    <property type="protein sequence ID" value="CAB4960145.1"/>
    <property type="molecule type" value="Genomic_DNA"/>
</dbReference>
<dbReference type="Gene3D" id="2.60.40.10">
    <property type="entry name" value="Immunoglobulins"/>
    <property type="match status" value="1"/>
</dbReference>
<proteinExistence type="predicted"/>
<dbReference type="InterPro" id="IPR008334">
    <property type="entry name" value="5'-Nucleotdase_C"/>
</dbReference>
<dbReference type="CDD" id="cd00063">
    <property type="entry name" value="FN3"/>
    <property type="match status" value="1"/>
</dbReference>
<evidence type="ECO:0000259" key="1">
    <source>
        <dbReference type="PROSITE" id="PS50853"/>
    </source>
</evidence>
<dbReference type="InterPro" id="IPR003961">
    <property type="entry name" value="FN3_dom"/>
</dbReference>
<protein>
    <submittedName>
        <fullName evidence="2">Unannotated protein</fullName>
    </submittedName>
</protein>
<dbReference type="SUPFAM" id="SSF49265">
    <property type="entry name" value="Fibronectin type III"/>
    <property type="match status" value="1"/>
</dbReference>
<dbReference type="SMART" id="SM00060">
    <property type="entry name" value="FN3"/>
    <property type="match status" value="1"/>
</dbReference>
<gene>
    <name evidence="2" type="ORF">UFOPK3861_00732</name>
</gene>
<name>A0A6J7KX24_9ZZZZ</name>
<dbReference type="PRINTS" id="PR01607">
    <property type="entry name" value="APYRASEFAMLY"/>
</dbReference>
<dbReference type="PROSITE" id="PS50853">
    <property type="entry name" value="FN3"/>
    <property type="match status" value="1"/>
</dbReference>
<dbReference type="SUPFAM" id="SSF56300">
    <property type="entry name" value="Metallo-dependent phosphatases"/>
    <property type="match status" value="1"/>
</dbReference>
<evidence type="ECO:0000313" key="2">
    <source>
        <dbReference type="EMBL" id="CAB4960145.1"/>
    </source>
</evidence>
<dbReference type="InterPro" id="IPR006311">
    <property type="entry name" value="TAT_signal"/>
</dbReference>
<feature type="domain" description="Fibronectin type-III" evidence="1">
    <location>
        <begin position="37"/>
        <end position="129"/>
    </location>
</feature>
<dbReference type="GO" id="GO:0016787">
    <property type="term" value="F:hydrolase activity"/>
    <property type="evidence" value="ECO:0007669"/>
    <property type="project" value="InterPro"/>
</dbReference>
<dbReference type="Pfam" id="PF00041">
    <property type="entry name" value="fn3"/>
    <property type="match status" value="1"/>
</dbReference>
<dbReference type="GO" id="GO:0009166">
    <property type="term" value="P:nucleotide catabolic process"/>
    <property type="evidence" value="ECO:0007669"/>
    <property type="project" value="InterPro"/>
</dbReference>
<dbReference type="InterPro" id="IPR036116">
    <property type="entry name" value="FN3_sf"/>
</dbReference>
<accession>A0A6J7KX24</accession>
<dbReference type="InterPro" id="IPR013783">
    <property type="entry name" value="Ig-like_fold"/>
</dbReference>
<dbReference type="InterPro" id="IPR019079">
    <property type="entry name" value="Capsule_synth_CapA"/>
</dbReference>
<sequence>MNKTLTRPRALWGATVALAALAISTITPIASAETYSAPSAPTNVVATASATGIKVHWTKSADVNPAITHYIISAGPGSCPIISRATNPASVTLPVLAGQTTFTPVVQAVNAYGISPAAKANKSFTAASLTGTMIRTDLKSVQFLQFSDFHGALEASATSIGAAVLASSFAADRVKNATTVTVSSGDNIGAAPQISSAFEEIPTIEAMNLMKVDASTFGNHEHDRNVAHLAKVIGASDFQWVTSNYSTLNGLESGSKAAKEYTIIERGGLKIGIVGANTAQVKEQVFPGNLMTPSGKEIVIDPSMEGVNKAIKAAKAAGADFVVALVHEGWTENLEGKAEGPLPAIAKEIQGAAIVFGAHSHLTYSSSNPGTVRVAPTLVAQVTNSGVEYTRSAVCYDTSRSKVIGSSVEYVKKADVAAVTADATAAAMVKKYKDQLSPKLDVKVGSVSDQFPRGGTPAIERSAENPTGNYTTDVIRAKYKVDFVLTNGGGIRDTLPAKTYTPADKTLKRPATGSTGPYDVTLGDALTVYPFGNSVSTTTITGAGLWKALENGVSNFPTDGRFPQISGFKFTWDSTKAKMSRIVSVTTLDGKAIAADSKEYTIATLDYLVQGGDGYVGTFAPSKSKVRDLLVDVLIEALKADMAAGKVTKMPAADGRIVKVA</sequence>
<dbReference type="InterPro" id="IPR036907">
    <property type="entry name" value="5'-Nucleotdase_C_sf"/>
</dbReference>
<dbReference type="PANTHER" id="PTHR11575">
    <property type="entry name" value="5'-NUCLEOTIDASE-RELATED"/>
    <property type="match status" value="1"/>
</dbReference>
<dbReference type="Gene3D" id="3.60.21.10">
    <property type="match status" value="1"/>
</dbReference>
<dbReference type="Pfam" id="PF02872">
    <property type="entry name" value="5_nucleotid_C"/>
    <property type="match status" value="1"/>
</dbReference>
<dbReference type="InterPro" id="IPR029052">
    <property type="entry name" value="Metallo-depent_PP-like"/>
</dbReference>
<dbReference type="PROSITE" id="PS51318">
    <property type="entry name" value="TAT"/>
    <property type="match status" value="1"/>
</dbReference>
<reference evidence="2" key="1">
    <citation type="submission" date="2020-05" db="EMBL/GenBank/DDBJ databases">
        <authorList>
            <person name="Chiriac C."/>
            <person name="Salcher M."/>
            <person name="Ghai R."/>
            <person name="Kavagutti S V."/>
        </authorList>
    </citation>
    <scope>NUCLEOTIDE SEQUENCE</scope>
</reference>
<dbReference type="Gene3D" id="3.90.780.10">
    <property type="entry name" value="5'-Nucleotidase, C-terminal domain"/>
    <property type="match status" value="1"/>
</dbReference>
<dbReference type="InterPro" id="IPR006179">
    <property type="entry name" value="5_nucleotidase/apyrase"/>
</dbReference>
<organism evidence="2">
    <name type="scientific">freshwater metagenome</name>
    <dbReference type="NCBI Taxonomy" id="449393"/>
    <lineage>
        <taxon>unclassified sequences</taxon>
        <taxon>metagenomes</taxon>
        <taxon>ecological metagenomes</taxon>
    </lineage>
</organism>
<dbReference type="Pfam" id="PF09587">
    <property type="entry name" value="PGA_cap"/>
    <property type="match status" value="1"/>
</dbReference>
<dbReference type="AlphaFoldDB" id="A0A6J7KX24"/>